<accession>A0A9J6CQD6</accession>
<organism evidence="2 3">
    <name type="scientific">Polypedilum vanderplanki</name>
    <name type="common">Sleeping chironomid midge</name>
    <dbReference type="NCBI Taxonomy" id="319348"/>
    <lineage>
        <taxon>Eukaryota</taxon>
        <taxon>Metazoa</taxon>
        <taxon>Ecdysozoa</taxon>
        <taxon>Arthropoda</taxon>
        <taxon>Hexapoda</taxon>
        <taxon>Insecta</taxon>
        <taxon>Pterygota</taxon>
        <taxon>Neoptera</taxon>
        <taxon>Endopterygota</taxon>
        <taxon>Diptera</taxon>
        <taxon>Nematocera</taxon>
        <taxon>Chironomoidea</taxon>
        <taxon>Chironomidae</taxon>
        <taxon>Chironominae</taxon>
        <taxon>Polypedilum</taxon>
        <taxon>Polypedilum</taxon>
    </lineage>
</organism>
<proteinExistence type="predicted"/>
<evidence type="ECO:0000313" key="2">
    <source>
        <dbReference type="EMBL" id="KAG5684538.1"/>
    </source>
</evidence>
<gene>
    <name evidence="2" type="ORF">PVAND_013765</name>
</gene>
<comment type="caution">
    <text evidence="2">The sequence shown here is derived from an EMBL/GenBank/DDBJ whole genome shotgun (WGS) entry which is preliminary data.</text>
</comment>
<keyword evidence="3" id="KW-1185">Reference proteome</keyword>
<name>A0A9J6CQD6_POLVA</name>
<feature type="transmembrane region" description="Helical" evidence="1">
    <location>
        <begin position="146"/>
        <end position="167"/>
    </location>
</feature>
<protein>
    <submittedName>
        <fullName evidence="2">Uncharacterized protein</fullName>
    </submittedName>
</protein>
<keyword evidence="1" id="KW-0812">Transmembrane</keyword>
<dbReference type="Proteomes" id="UP001107558">
    <property type="component" value="Chromosome 1"/>
</dbReference>
<sequence>MSGFYRNGSKFIKSPSIAVTKGTSKFQSRSNYASGDDYDPYEYFYNSLEEKTEDVNKLKINSSKTSVVSTSRKAGRHFENLKQRMKIQNKSRMHQKKIKECKTRQNLSQLQASIEKLISKIDSRISKKELKTEPEKVEKPANERKIFQIFLFLATVLIYSLSLFHLIEHMFSLATETERSSFSLFSTETQSTDSNQFNFFSKFLRK</sequence>
<dbReference type="AlphaFoldDB" id="A0A9J6CQD6"/>
<keyword evidence="1" id="KW-0472">Membrane</keyword>
<reference evidence="2" key="1">
    <citation type="submission" date="2021-03" db="EMBL/GenBank/DDBJ databases">
        <title>Chromosome level genome of the anhydrobiotic midge Polypedilum vanderplanki.</title>
        <authorList>
            <person name="Yoshida Y."/>
            <person name="Kikawada T."/>
            <person name="Gusev O."/>
        </authorList>
    </citation>
    <scope>NUCLEOTIDE SEQUENCE</scope>
    <source>
        <strain evidence="2">NIAS01</strain>
        <tissue evidence="2">Whole body or cell culture</tissue>
    </source>
</reference>
<dbReference type="EMBL" id="JADBJN010000001">
    <property type="protein sequence ID" value="KAG5684538.1"/>
    <property type="molecule type" value="Genomic_DNA"/>
</dbReference>
<evidence type="ECO:0000256" key="1">
    <source>
        <dbReference type="SAM" id="Phobius"/>
    </source>
</evidence>
<evidence type="ECO:0000313" key="3">
    <source>
        <dbReference type="Proteomes" id="UP001107558"/>
    </source>
</evidence>
<keyword evidence="1" id="KW-1133">Transmembrane helix</keyword>